<name>A0AB36TK19_ACETH</name>
<evidence type="ECO:0000313" key="2">
    <source>
        <dbReference type="Proteomes" id="UP000223596"/>
    </source>
</evidence>
<proteinExistence type="predicted"/>
<protein>
    <submittedName>
        <fullName evidence="1">Uncharacterized protein</fullName>
    </submittedName>
</protein>
<sequence>MIIDKRVYLPIKGIYSKFILADINSTNVPYPVKNPMTEPRYIDAILIKIVVNVIRKLHENHKKKPYTVRPLPEVLSYSNCREPAKSQQIKLNISC</sequence>
<organism evidence="1 2">
    <name type="scientific">Acetivibrio thermocellus AD2</name>
    <dbReference type="NCBI Taxonomy" id="1138384"/>
    <lineage>
        <taxon>Bacteria</taxon>
        <taxon>Bacillati</taxon>
        <taxon>Bacillota</taxon>
        <taxon>Clostridia</taxon>
        <taxon>Eubacteriales</taxon>
        <taxon>Oscillospiraceae</taxon>
        <taxon>Acetivibrio</taxon>
    </lineage>
</organism>
<comment type="caution">
    <text evidence="1">The sequence shown here is derived from an EMBL/GenBank/DDBJ whole genome shotgun (WGS) entry which is preliminary data.</text>
</comment>
<dbReference type="EMBL" id="PDBW01000001">
    <property type="protein sequence ID" value="PFH04262.1"/>
    <property type="molecule type" value="Genomic_DNA"/>
</dbReference>
<gene>
    <name evidence="1" type="ORF">M972_113091</name>
</gene>
<accession>A0AB36TK19</accession>
<dbReference type="AlphaFoldDB" id="A0AB36TK19"/>
<evidence type="ECO:0000313" key="1">
    <source>
        <dbReference type="EMBL" id="PFH04262.1"/>
    </source>
</evidence>
<reference evidence="1 2" key="1">
    <citation type="submission" date="2017-09" db="EMBL/GenBank/DDBJ databases">
        <title>Evaluation of Pacific Biosciences Sequencing Technology to Finishing C. thermocellum Genome Sequences.</title>
        <authorList>
            <person name="Brown S."/>
        </authorList>
    </citation>
    <scope>NUCLEOTIDE SEQUENCE [LARGE SCALE GENOMIC DNA]</scope>
    <source>
        <strain evidence="1 2">AD2</strain>
    </source>
</reference>
<dbReference type="Proteomes" id="UP000223596">
    <property type="component" value="Unassembled WGS sequence"/>
</dbReference>